<name>A0ABQ9I844_9NEOP</name>
<dbReference type="PANTHER" id="PTHR47055:SF3">
    <property type="entry name" value="PHORBOL-ESTER_DAG-TYPE DOMAIN-CONTAINING PROTEIN"/>
    <property type="match status" value="1"/>
</dbReference>
<proteinExistence type="predicted"/>
<organism evidence="2 3">
    <name type="scientific">Dryococelus australis</name>
    <dbReference type="NCBI Taxonomy" id="614101"/>
    <lineage>
        <taxon>Eukaryota</taxon>
        <taxon>Metazoa</taxon>
        <taxon>Ecdysozoa</taxon>
        <taxon>Arthropoda</taxon>
        <taxon>Hexapoda</taxon>
        <taxon>Insecta</taxon>
        <taxon>Pterygota</taxon>
        <taxon>Neoptera</taxon>
        <taxon>Polyneoptera</taxon>
        <taxon>Phasmatodea</taxon>
        <taxon>Verophasmatodea</taxon>
        <taxon>Anareolatae</taxon>
        <taxon>Phasmatidae</taxon>
        <taxon>Eurycanthinae</taxon>
        <taxon>Dryococelus</taxon>
    </lineage>
</organism>
<dbReference type="Proteomes" id="UP001159363">
    <property type="component" value="Chromosome 2"/>
</dbReference>
<dbReference type="Pfam" id="PF13843">
    <property type="entry name" value="DDE_Tnp_1_7"/>
    <property type="match status" value="1"/>
</dbReference>
<dbReference type="EMBL" id="JARBHB010000002">
    <property type="protein sequence ID" value="KAJ8892847.1"/>
    <property type="molecule type" value="Genomic_DNA"/>
</dbReference>
<sequence length="151" mass="17209">MLVDQTNSYAASKNKIGDVSDNEKKCFISILLLSGHMSVSRRMMFWEGSKDYYNELVASSLSRDRFEFIMTHLHCCDNENLDDAERTSLYNMINERLAVTIMSPTNANSDLTDEDSVDEENVTISYLPATQLQVEASIVSRRRDDCCEDIT</sequence>
<reference evidence="2 3" key="1">
    <citation type="submission" date="2023-02" db="EMBL/GenBank/DDBJ databases">
        <title>LHISI_Scaffold_Assembly.</title>
        <authorList>
            <person name="Stuart O.P."/>
            <person name="Cleave R."/>
            <person name="Magrath M.J.L."/>
            <person name="Mikheyev A.S."/>
        </authorList>
    </citation>
    <scope>NUCLEOTIDE SEQUENCE [LARGE SCALE GENOMIC DNA]</scope>
    <source>
        <strain evidence="2">Daus_M_001</strain>
        <tissue evidence="2">Leg muscle</tissue>
    </source>
</reference>
<keyword evidence="3" id="KW-1185">Reference proteome</keyword>
<dbReference type="InterPro" id="IPR052638">
    <property type="entry name" value="PiggyBac_TE-derived"/>
</dbReference>
<accession>A0ABQ9I844</accession>
<evidence type="ECO:0000259" key="1">
    <source>
        <dbReference type="Pfam" id="PF13843"/>
    </source>
</evidence>
<feature type="domain" description="PiggyBac transposable element-derived protein" evidence="1">
    <location>
        <begin position="2"/>
        <end position="91"/>
    </location>
</feature>
<gene>
    <name evidence="2" type="ORF">PR048_005428</name>
</gene>
<dbReference type="InterPro" id="IPR029526">
    <property type="entry name" value="PGBD"/>
</dbReference>
<comment type="caution">
    <text evidence="2">The sequence shown here is derived from an EMBL/GenBank/DDBJ whole genome shotgun (WGS) entry which is preliminary data.</text>
</comment>
<evidence type="ECO:0000313" key="3">
    <source>
        <dbReference type="Proteomes" id="UP001159363"/>
    </source>
</evidence>
<evidence type="ECO:0000313" key="2">
    <source>
        <dbReference type="EMBL" id="KAJ8892847.1"/>
    </source>
</evidence>
<dbReference type="PANTHER" id="PTHR47055">
    <property type="entry name" value="DDE_TNP_1_7 DOMAIN-CONTAINING PROTEIN"/>
    <property type="match status" value="1"/>
</dbReference>
<protein>
    <recommendedName>
        <fullName evidence="1">PiggyBac transposable element-derived protein domain-containing protein</fullName>
    </recommendedName>
</protein>